<keyword evidence="3" id="KW-1185">Reference proteome</keyword>
<dbReference type="EMBL" id="JBGMDY010000003">
    <property type="protein sequence ID" value="KAL2340229.1"/>
    <property type="molecule type" value="Genomic_DNA"/>
</dbReference>
<evidence type="ECO:0000313" key="2">
    <source>
        <dbReference type="EMBL" id="KAL2340229.1"/>
    </source>
</evidence>
<gene>
    <name evidence="2" type="ORF">Fmac_008169</name>
</gene>
<dbReference type="PANTHER" id="PTHR46033">
    <property type="entry name" value="PROTEIN MAIN-LIKE 2"/>
    <property type="match status" value="1"/>
</dbReference>
<dbReference type="InterPro" id="IPR044824">
    <property type="entry name" value="MAIN-like"/>
</dbReference>
<accession>A0ABD1MWP5</accession>
<sequence>MIVPNFRRCSQLHVVSPTILKVDHALVTALVERWRPETHIFHFPTGECTITLEDVALQLGLRVDGLPVVGPTMFDWEEM</sequence>
<dbReference type="PANTHER" id="PTHR46033:SF8">
    <property type="entry name" value="PROTEIN MAINTENANCE OF MERISTEMS-LIKE"/>
    <property type="match status" value="1"/>
</dbReference>
<comment type="caution">
    <text evidence="2">The sequence shown here is derived from an EMBL/GenBank/DDBJ whole genome shotgun (WGS) entry which is preliminary data.</text>
</comment>
<name>A0ABD1MWP5_9FABA</name>
<dbReference type="InterPro" id="IPR019557">
    <property type="entry name" value="AminoTfrase-like_pln_mobile"/>
</dbReference>
<dbReference type="AlphaFoldDB" id="A0ABD1MWP5"/>
<evidence type="ECO:0000259" key="1">
    <source>
        <dbReference type="Pfam" id="PF10536"/>
    </source>
</evidence>
<proteinExistence type="predicted"/>
<organism evidence="2 3">
    <name type="scientific">Flemingia macrophylla</name>
    <dbReference type="NCBI Taxonomy" id="520843"/>
    <lineage>
        <taxon>Eukaryota</taxon>
        <taxon>Viridiplantae</taxon>
        <taxon>Streptophyta</taxon>
        <taxon>Embryophyta</taxon>
        <taxon>Tracheophyta</taxon>
        <taxon>Spermatophyta</taxon>
        <taxon>Magnoliopsida</taxon>
        <taxon>eudicotyledons</taxon>
        <taxon>Gunneridae</taxon>
        <taxon>Pentapetalae</taxon>
        <taxon>rosids</taxon>
        <taxon>fabids</taxon>
        <taxon>Fabales</taxon>
        <taxon>Fabaceae</taxon>
        <taxon>Papilionoideae</taxon>
        <taxon>50 kb inversion clade</taxon>
        <taxon>NPAAA clade</taxon>
        <taxon>indigoferoid/millettioid clade</taxon>
        <taxon>Phaseoleae</taxon>
        <taxon>Flemingia</taxon>
    </lineage>
</organism>
<protein>
    <recommendedName>
        <fullName evidence="1">Aminotransferase-like plant mobile domain-containing protein</fullName>
    </recommendedName>
</protein>
<evidence type="ECO:0000313" key="3">
    <source>
        <dbReference type="Proteomes" id="UP001603857"/>
    </source>
</evidence>
<dbReference type="Proteomes" id="UP001603857">
    <property type="component" value="Unassembled WGS sequence"/>
</dbReference>
<dbReference type="Pfam" id="PF10536">
    <property type="entry name" value="PMD"/>
    <property type="match status" value="1"/>
</dbReference>
<reference evidence="2 3" key="1">
    <citation type="submission" date="2024-08" db="EMBL/GenBank/DDBJ databases">
        <title>Insights into the chromosomal genome structure of Flemingia macrophylla.</title>
        <authorList>
            <person name="Ding Y."/>
            <person name="Zhao Y."/>
            <person name="Bi W."/>
            <person name="Wu M."/>
            <person name="Zhao G."/>
            <person name="Gong Y."/>
            <person name="Li W."/>
            <person name="Zhang P."/>
        </authorList>
    </citation>
    <scope>NUCLEOTIDE SEQUENCE [LARGE SCALE GENOMIC DNA]</scope>
    <source>
        <strain evidence="2">DYQJB</strain>
        <tissue evidence="2">Leaf</tissue>
    </source>
</reference>
<feature type="domain" description="Aminotransferase-like plant mobile" evidence="1">
    <location>
        <begin position="16"/>
        <end position="72"/>
    </location>
</feature>